<organism evidence="3 4">
    <name type="scientific">Cavenderia fasciculata</name>
    <name type="common">Slime mold</name>
    <name type="synonym">Dictyostelium fasciculatum</name>
    <dbReference type="NCBI Taxonomy" id="261658"/>
    <lineage>
        <taxon>Eukaryota</taxon>
        <taxon>Amoebozoa</taxon>
        <taxon>Evosea</taxon>
        <taxon>Eumycetozoa</taxon>
        <taxon>Dictyostelia</taxon>
        <taxon>Acytosteliales</taxon>
        <taxon>Cavenderiaceae</taxon>
        <taxon>Cavenderia</taxon>
    </lineage>
</organism>
<feature type="compositionally biased region" description="Low complexity" evidence="2">
    <location>
        <begin position="368"/>
        <end position="416"/>
    </location>
</feature>
<feature type="compositionally biased region" description="Acidic residues" evidence="2">
    <location>
        <begin position="567"/>
        <end position="588"/>
    </location>
</feature>
<dbReference type="InterPro" id="IPR011992">
    <property type="entry name" value="EF-hand-dom_pair"/>
</dbReference>
<dbReference type="Proteomes" id="UP000007797">
    <property type="component" value="Unassembled WGS sequence"/>
</dbReference>
<dbReference type="SUPFAM" id="SSF47473">
    <property type="entry name" value="EF-hand"/>
    <property type="match status" value="1"/>
</dbReference>
<evidence type="ECO:0000313" key="3">
    <source>
        <dbReference type="EMBL" id="EGG16698.1"/>
    </source>
</evidence>
<accession>F4Q2S2</accession>
<feature type="compositionally biased region" description="Low complexity" evidence="2">
    <location>
        <begin position="343"/>
        <end position="356"/>
    </location>
</feature>
<feature type="region of interest" description="Disordered" evidence="2">
    <location>
        <begin position="460"/>
        <end position="590"/>
    </location>
</feature>
<dbReference type="RefSeq" id="XP_004355172.1">
    <property type="nucleotide sequence ID" value="XM_004355120.1"/>
</dbReference>
<feature type="compositionally biased region" description="Low complexity" evidence="2">
    <location>
        <begin position="996"/>
        <end position="1007"/>
    </location>
</feature>
<keyword evidence="4" id="KW-1185">Reference proteome</keyword>
<feature type="compositionally biased region" description="Low complexity" evidence="2">
    <location>
        <begin position="229"/>
        <end position="254"/>
    </location>
</feature>
<dbReference type="AlphaFoldDB" id="F4Q2S2"/>
<feature type="region of interest" description="Disordered" evidence="2">
    <location>
        <begin position="229"/>
        <end position="422"/>
    </location>
</feature>
<feature type="coiled-coil region" evidence="1">
    <location>
        <begin position="627"/>
        <end position="728"/>
    </location>
</feature>
<reference evidence="4" key="1">
    <citation type="journal article" date="2011" name="Genome Res.">
        <title>Phylogeny-wide analysis of social amoeba genomes highlights ancient origins for complex intercellular communication.</title>
        <authorList>
            <person name="Heidel A.J."/>
            <person name="Lawal H.M."/>
            <person name="Felder M."/>
            <person name="Schilde C."/>
            <person name="Helps N.R."/>
            <person name="Tunggal B."/>
            <person name="Rivero F."/>
            <person name="John U."/>
            <person name="Schleicher M."/>
            <person name="Eichinger L."/>
            <person name="Platzer M."/>
            <person name="Noegel A.A."/>
            <person name="Schaap P."/>
            <person name="Gloeckner G."/>
        </authorList>
    </citation>
    <scope>NUCLEOTIDE SEQUENCE [LARGE SCALE GENOMIC DNA]</scope>
    <source>
        <strain evidence="4">SH3</strain>
    </source>
</reference>
<sequence length="1007" mass="112694">MSVTQDFVFFYTTAYYSYTIIDDYDRSLYLSRVTTFLFYTDLSSAVLSIVLQYHHLSYCSVDVTNIVKSSNNNSNSNNNREDLKMFDKDDLKRAIKSFTGTTVSDEFIMMMQKQLAEYGDQEIDFEEFRDSFLAMTRSLYPNNPSVNCSREISNPPSPPPSPCRSRSMSPVRTPTRLISPPPTPRRYGGGGGNGGGSSGGSGGGSPISSSPPIITPIYPYYVKPNPISPRRLNGSSRPRSNSLNLSTGSTASAGSGSGSGSGSTSPIGTSGGNSNLNSIFSTYSSTSPSLPGSSSSSNNHNHLNNNNTNTNTHTNQRARAMSTSSSFDDSNLPAPRSSDDEGSTGSNGTNGSGNMTLHQTISHLISKSNPSSPNHHSNNNNSNSNNSSNNTTTTTTVNVNNSHISNNNNNHQQQQQHVQYPPTSHTNLQKKVMGVGHGLVKQTSDKDLFSTLLSLNPETFSSRRRRKSAYDNSDDSDDDHHSRRRLGGAGESDMQFQFDQEWVKKNTSKPSKKLPIPGGETRKSIQSKKKKKKKKEPPIKQSFSYKIQSTSPTGSPTISSDSSSGSDQDDDQDDKDSDNDEDDGDEFEGIGWATEEFYYDPDLSNIDDLHEVISLLKEKYTLSSTRAKELERRVQIALQTNGKLEEDKSHLQTDLIGISLKASALERNKASLDQQIDEKNSEIIRLQNEKIKEEKETHSLKKKLSHFEDILQRNSKQLQDTMSILEEKDVKHHQEIEHIHNRLNSKIDFIQKDYITKIEKEKEKFIYYCEMTEQEKYNLENENLKLKEMIETLNRQVNSLHKLYEEKQQEISLSKEDIENQTISHELLSSEKDMLNSELHNWKKRCQLMEAKKIADLQEELKRSKKEHSKFKSMLIKGIQDFQIMEDSINIGSTPPLLIRSNSNDTIDEFIQKNDTTITNNNNNNVNNNNNNNNTTIVKMKKKSIDTTIAATTTTNGNSTKPPLISTTNNNHSNPTNNNNNNPIIKPIIKKSKQQPTTRTPNSNNTN</sequence>
<feature type="coiled-coil region" evidence="1">
    <location>
        <begin position="769"/>
        <end position="874"/>
    </location>
</feature>
<proteinExistence type="predicted"/>
<feature type="region of interest" description="Disordered" evidence="2">
    <location>
        <begin position="952"/>
        <end position="1007"/>
    </location>
</feature>
<evidence type="ECO:0000313" key="4">
    <source>
        <dbReference type="Proteomes" id="UP000007797"/>
    </source>
</evidence>
<feature type="compositionally biased region" description="Low complexity" evidence="2">
    <location>
        <begin position="262"/>
        <end position="315"/>
    </location>
</feature>
<evidence type="ECO:0000256" key="2">
    <source>
        <dbReference type="SAM" id="MobiDB-lite"/>
    </source>
</evidence>
<protein>
    <recommendedName>
        <fullName evidence="5">EF-hand domain-containing protein</fullName>
    </recommendedName>
</protein>
<gene>
    <name evidence="3" type="ORF">DFA_07676</name>
</gene>
<feature type="compositionally biased region" description="Low complexity" evidence="2">
    <location>
        <begin position="163"/>
        <end position="172"/>
    </location>
</feature>
<feature type="compositionally biased region" description="Low complexity" evidence="2">
    <location>
        <begin position="952"/>
        <end position="987"/>
    </location>
</feature>
<dbReference type="EMBL" id="GL883021">
    <property type="protein sequence ID" value="EGG16698.1"/>
    <property type="molecule type" value="Genomic_DNA"/>
</dbReference>
<dbReference type="OMA" id="WATEEFY"/>
<dbReference type="OrthoDB" id="20326at2759"/>
<keyword evidence="1" id="KW-0175">Coiled coil</keyword>
<name>F4Q2S2_CACFS</name>
<evidence type="ECO:0008006" key="5">
    <source>
        <dbReference type="Google" id="ProtNLM"/>
    </source>
</evidence>
<dbReference type="GeneID" id="14869481"/>
<dbReference type="KEGG" id="dfa:DFA_07676"/>
<feature type="compositionally biased region" description="Basic residues" evidence="2">
    <location>
        <begin position="525"/>
        <end position="535"/>
    </location>
</feature>
<feature type="compositionally biased region" description="Low complexity" evidence="2">
    <location>
        <begin position="548"/>
        <end position="566"/>
    </location>
</feature>
<feature type="compositionally biased region" description="Polar residues" evidence="2">
    <location>
        <begin position="357"/>
        <end position="367"/>
    </location>
</feature>
<feature type="compositionally biased region" description="Gly residues" evidence="2">
    <location>
        <begin position="187"/>
        <end position="205"/>
    </location>
</feature>
<evidence type="ECO:0000256" key="1">
    <source>
        <dbReference type="SAM" id="Coils"/>
    </source>
</evidence>
<feature type="region of interest" description="Disordered" evidence="2">
    <location>
        <begin position="144"/>
        <end position="211"/>
    </location>
</feature>